<gene>
    <name evidence="3" type="ORF">HME9304_01691</name>
</gene>
<feature type="domain" description="YCII-related" evidence="2">
    <location>
        <begin position="16"/>
        <end position="113"/>
    </location>
</feature>
<dbReference type="EMBL" id="CP030104">
    <property type="protein sequence ID" value="AWX44688.1"/>
    <property type="molecule type" value="Genomic_DNA"/>
</dbReference>
<name>A0A2Z4LTJ7_9FLAO</name>
<dbReference type="Proteomes" id="UP000248536">
    <property type="component" value="Chromosome"/>
</dbReference>
<accession>A0A2Z4LTJ7</accession>
<organism evidence="3 4">
    <name type="scientific">Flagellimonas maritima</name>
    <dbReference type="NCBI Taxonomy" id="1383885"/>
    <lineage>
        <taxon>Bacteria</taxon>
        <taxon>Pseudomonadati</taxon>
        <taxon>Bacteroidota</taxon>
        <taxon>Flavobacteriia</taxon>
        <taxon>Flavobacteriales</taxon>
        <taxon>Flavobacteriaceae</taxon>
        <taxon>Flagellimonas</taxon>
    </lineage>
</organism>
<evidence type="ECO:0000256" key="1">
    <source>
        <dbReference type="ARBA" id="ARBA00007689"/>
    </source>
</evidence>
<protein>
    <recommendedName>
        <fullName evidence="2">YCII-related domain-containing protein</fullName>
    </recommendedName>
</protein>
<evidence type="ECO:0000313" key="3">
    <source>
        <dbReference type="EMBL" id="AWX44688.1"/>
    </source>
</evidence>
<sequence length="119" mass="13261">MSNFLYLFRGGEKAYQKLSQEEKQAHMQVWGKWMGGLKEKGQLLDGLPLAEDGKVVHKKGELVTNGPFAEGAEVVGGYLIVSAKDIDEAVEMSKACPIFDYDGSFVEVREIITMDHDQH</sequence>
<evidence type="ECO:0000313" key="4">
    <source>
        <dbReference type="Proteomes" id="UP000248536"/>
    </source>
</evidence>
<dbReference type="KEGG" id="spon:HME9304_01691"/>
<proteinExistence type="inferred from homology"/>
<dbReference type="AlphaFoldDB" id="A0A2Z4LTJ7"/>
<reference evidence="3 4" key="1">
    <citation type="submission" date="2018-06" db="EMBL/GenBank/DDBJ databases">
        <title>Spongiibacterium sp. HME9304 Genome sequencing and assembly.</title>
        <authorList>
            <person name="Kang H."/>
            <person name="Kim H."/>
            <person name="Joh K."/>
        </authorList>
    </citation>
    <scope>NUCLEOTIDE SEQUENCE [LARGE SCALE GENOMIC DNA]</scope>
    <source>
        <strain evidence="3 4">HME9304</strain>
    </source>
</reference>
<comment type="similarity">
    <text evidence="1">Belongs to the YciI family.</text>
</comment>
<dbReference type="SUPFAM" id="SSF54909">
    <property type="entry name" value="Dimeric alpha+beta barrel"/>
    <property type="match status" value="1"/>
</dbReference>
<dbReference type="InterPro" id="IPR011008">
    <property type="entry name" value="Dimeric_a/b-barrel"/>
</dbReference>
<dbReference type="InterPro" id="IPR005545">
    <property type="entry name" value="YCII"/>
</dbReference>
<dbReference type="Pfam" id="PF03795">
    <property type="entry name" value="YCII"/>
    <property type="match status" value="1"/>
</dbReference>
<evidence type="ECO:0000259" key="2">
    <source>
        <dbReference type="Pfam" id="PF03795"/>
    </source>
</evidence>
<keyword evidence="4" id="KW-1185">Reference proteome</keyword>
<dbReference type="PANTHER" id="PTHR35174">
    <property type="entry name" value="BLL7171 PROTEIN-RELATED"/>
    <property type="match status" value="1"/>
</dbReference>
<dbReference type="RefSeq" id="WP_112378139.1">
    <property type="nucleotide sequence ID" value="NZ_CP030104.1"/>
</dbReference>
<dbReference type="Gene3D" id="3.30.70.1060">
    <property type="entry name" value="Dimeric alpha+beta barrel"/>
    <property type="match status" value="1"/>
</dbReference>
<dbReference type="OrthoDB" id="7782105at2"/>
<dbReference type="PANTHER" id="PTHR35174:SF1">
    <property type="entry name" value="BLL0086 PROTEIN"/>
    <property type="match status" value="1"/>
</dbReference>